<evidence type="ECO:0000256" key="2">
    <source>
        <dbReference type="SAM" id="Phobius"/>
    </source>
</evidence>
<feature type="compositionally biased region" description="Low complexity" evidence="1">
    <location>
        <begin position="88"/>
        <end position="101"/>
    </location>
</feature>
<reference evidence="3 4" key="1">
    <citation type="submission" date="2024-01" db="EMBL/GenBank/DDBJ databases">
        <title>The complete chloroplast genome sequence of Lithospermum erythrorhizon: insights into the phylogenetic relationship among Boraginaceae species and the maternal lineages of purple gromwells.</title>
        <authorList>
            <person name="Okada T."/>
            <person name="Watanabe K."/>
        </authorList>
    </citation>
    <scope>NUCLEOTIDE SEQUENCE [LARGE SCALE GENOMIC DNA]</scope>
</reference>
<name>A0AAV3RGI5_LITER</name>
<keyword evidence="2" id="KW-0472">Membrane</keyword>
<sequence length="257" mass="28432">MYRFWSGFSQIIGFLFNPVLTCRYGWRSNQESSFDPLNTFTSTQQESLLTTLESPIMALEVFSVEPLAIRRPSSTTTGSSSAQPTNPSSQAAGSAQTGATADKTGDAPTASLILIRDSLLASFSNEDHVNFRQYLSIPSSVDMRLPLEGDQVFEPRVDPSQREGAFARGWTVMYIESLSYGARFPFSPFIDELLLEVNRAPGQLRPIGWLAITIFIVACKMVNINLTVLFSSIATTLLIQDRLPLFPLNKIGTYSRP</sequence>
<comment type="caution">
    <text evidence="3">The sequence shown here is derived from an EMBL/GenBank/DDBJ whole genome shotgun (WGS) entry which is preliminary data.</text>
</comment>
<dbReference type="AlphaFoldDB" id="A0AAV3RGI5"/>
<proteinExistence type="predicted"/>
<keyword evidence="2" id="KW-1133">Transmembrane helix</keyword>
<organism evidence="3 4">
    <name type="scientific">Lithospermum erythrorhizon</name>
    <name type="common">Purple gromwell</name>
    <name type="synonym">Lithospermum officinale var. erythrorhizon</name>
    <dbReference type="NCBI Taxonomy" id="34254"/>
    <lineage>
        <taxon>Eukaryota</taxon>
        <taxon>Viridiplantae</taxon>
        <taxon>Streptophyta</taxon>
        <taxon>Embryophyta</taxon>
        <taxon>Tracheophyta</taxon>
        <taxon>Spermatophyta</taxon>
        <taxon>Magnoliopsida</taxon>
        <taxon>eudicotyledons</taxon>
        <taxon>Gunneridae</taxon>
        <taxon>Pentapetalae</taxon>
        <taxon>asterids</taxon>
        <taxon>lamiids</taxon>
        <taxon>Boraginales</taxon>
        <taxon>Boraginaceae</taxon>
        <taxon>Boraginoideae</taxon>
        <taxon>Lithospermeae</taxon>
        <taxon>Lithospermum</taxon>
    </lineage>
</organism>
<dbReference type="Proteomes" id="UP001454036">
    <property type="component" value="Unassembled WGS sequence"/>
</dbReference>
<evidence type="ECO:0000313" key="4">
    <source>
        <dbReference type="Proteomes" id="UP001454036"/>
    </source>
</evidence>
<keyword evidence="2" id="KW-0812">Transmembrane</keyword>
<protein>
    <submittedName>
        <fullName evidence="3">Uncharacterized protein</fullName>
    </submittedName>
</protein>
<feature type="transmembrane region" description="Helical" evidence="2">
    <location>
        <begin position="207"/>
        <end position="239"/>
    </location>
</feature>
<accession>A0AAV3RGI5</accession>
<keyword evidence="4" id="KW-1185">Reference proteome</keyword>
<dbReference type="EMBL" id="BAABME010027407">
    <property type="protein sequence ID" value="GAA0175529.1"/>
    <property type="molecule type" value="Genomic_DNA"/>
</dbReference>
<evidence type="ECO:0000256" key="1">
    <source>
        <dbReference type="SAM" id="MobiDB-lite"/>
    </source>
</evidence>
<feature type="region of interest" description="Disordered" evidence="1">
    <location>
        <begin position="72"/>
        <end position="103"/>
    </location>
</feature>
<gene>
    <name evidence="3" type="ORF">LIER_41932</name>
</gene>
<evidence type="ECO:0000313" key="3">
    <source>
        <dbReference type="EMBL" id="GAA0175529.1"/>
    </source>
</evidence>